<evidence type="ECO:0000313" key="1">
    <source>
        <dbReference type="EMBL" id="PWU23775.1"/>
    </source>
</evidence>
<proteinExistence type="predicted"/>
<accession>A0A317JTG1</accession>
<dbReference type="Gene3D" id="1.10.3420.10">
    <property type="entry name" value="putative ntp pyrophosphohydrolase like domain"/>
    <property type="match status" value="1"/>
</dbReference>
<dbReference type="InterPro" id="IPR021130">
    <property type="entry name" value="PRib-ATP_PPHydrolase-like"/>
</dbReference>
<name>A0A317JTG1_9BACT</name>
<dbReference type="InterPro" id="IPR023292">
    <property type="entry name" value="NTP_PyroPHydrolase-like_dom_sf"/>
</dbReference>
<protein>
    <recommendedName>
        <fullName evidence="3">Phosphoribosyl-ATP diphosphatase</fullName>
    </recommendedName>
</protein>
<dbReference type="Pfam" id="PF01503">
    <property type="entry name" value="PRA-PH"/>
    <property type="match status" value="1"/>
</dbReference>
<evidence type="ECO:0008006" key="3">
    <source>
        <dbReference type="Google" id="ProtNLM"/>
    </source>
</evidence>
<dbReference type="InterPro" id="IPR033653">
    <property type="entry name" value="NTP-PPase_DR2231-like"/>
</dbReference>
<dbReference type="SUPFAM" id="SSF101386">
    <property type="entry name" value="all-alpha NTP pyrophosphatases"/>
    <property type="match status" value="1"/>
</dbReference>
<organism evidence="1 2">
    <name type="scientific">Candidatus Cerribacteria bacterium 'Amazon FNV 2010 28 9'</name>
    <dbReference type="NCBI Taxonomy" id="2081795"/>
    <lineage>
        <taxon>Bacteria</taxon>
        <taxon>Candidatus Cerribacteria</taxon>
    </lineage>
</organism>
<dbReference type="Proteomes" id="UP000246104">
    <property type="component" value="Unassembled WGS sequence"/>
</dbReference>
<evidence type="ECO:0000313" key="2">
    <source>
        <dbReference type="Proteomes" id="UP000246104"/>
    </source>
</evidence>
<sequence length="137" mass="15735">MKKNEPMHKQLAQLKEFHDKTDHEWRTDPTIDIPDNIKDRRVRIMLEEFNELIAAIYRNEPIEDLAKELADVVYTTFGTVGAFGLADKFDAVFDAVHKSNMSKIPVDGVIKFNEHGKVIKPPGYKKPDIKKILESNS</sequence>
<gene>
    <name evidence="1" type="ORF">C5B42_01980</name>
</gene>
<comment type="caution">
    <text evidence="1">The sequence shown here is derived from an EMBL/GenBank/DDBJ whole genome shotgun (WGS) entry which is preliminary data.</text>
</comment>
<dbReference type="EMBL" id="PSRQ01000023">
    <property type="protein sequence ID" value="PWU23775.1"/>
    <property type="molecule type" value="Genomic_DNA"/>
</dbReference>
<dbReference type="AlphaFoldDB" id="A0A317JTG1"/>
<dbReference type="CDD" id="cd11530">
    <property type="entry name" value="NTP-PPase_DR2231_like"/>
    <property type="match status" value="1"/>
</dbReference>
<reference evidence="1 2" key="1">
    <citation type="submission" date="2018-02" db="EMBL/GenBank/DDBJ databases">
        <title>Genomic Reconstructions from Amazon Rainforest and Pasture Soil Reveal Novel Insights into the Physiology of Candidate Phyla in Tropical Sites.</title>
        <authorList>
            <person name="Kroeger M.E."/>
            <person name="Delmont T."/>
            <person name="Eren A.M."/>
            <person name="Guo J."/>
            <person name="Meyer K.M."/>
            <person name="Khan K."/>
            <person name="Rodrigues J.L.M."/>
            <person name="Bohannan B.J.M."/>
            <person name="Tringe S."/>
            <person name="Borges C.D."/>
            <person name="Tiedje J."/>
            <person name="Tsai S.M."/>
            <person name="Nusslein K."/>
        </authorList>
    </citation>
    <scope>NUCLEOTIDE SEQUENCE [LARGE SCALE GENOMIC DNA]</scope>
    <source>
        <strain evidence="1">Amazon FNV 2010 28 9</strain>
    </source>
</reference>